<reference evidence="3" key="1">
    <citation type="submission" date="2014-09" db="EMBL/GenBank/DDBJ databases">
        <title>Whole genome shotgun sequence of Streptomyces sp. NBRC 110027.</title>
        <authorList>
            <person name="Komaki H."/>
            <person name="Ichikawa N."/>
            <person name="Katano-Makiyama Y."/>
            <person name="Hosoyama A."/>
            <person name="Hashimoto M."/>
            <person name="Uohara A."/>
            <person name="Kitahashi Y."/>
            <person name="Ohji S."/>
            <person name="Kimura A."/>
            <person name="Yamazoe A."/>
            <person name="Igarashi Y."/>
            <person name="Fujita N."/>
        </authorList>
    </citation>
    <scope>NUCLEOTIDE SEQUENCE [LARGE SCALE GENOMIC DNA]</scope>
    <source>
        <strain evidence="3">NBRC 110027</strain>
    </source>
</reference>
<evidence type="ECO:0000313" key="3">
    <source>
        <dbReference type="Proteomes" id="UP000048965"/>
    </source>
</evidence>
<feature type="region of interest" description="Disordered" evidence="1">
    <location>
        <begin position="177"/>
        <end position="196"/>
    </location>
</feature>
<comment type="caution">
    <text evidence="2">The sequence shown here is derived from an EMBL/GenBank/DDBJ whole genome shotgun (WGS) entry which is preliminary data.</text>
</comment>
<protein>
    <submittedName>
        <fullName evidence="2">Uncharacterized protein</fullName>
    </submittedName>
</protein>
<accession>A0A0N7YMS2</accession>
<evidence type="ECO:0000313" key="2">
    <source>
        <dbReference type="EMBL" id="GAO12403.1"/>
    </source>
</evidence>
<dbReference type="Proteomes" id="UP000048965">
    <property type="component" value="Unassembled WGS sequence"/>
</dbReference>
<sequence>MPPSPHEIHPQRLEQLAVFLRERDQILSDWDAYHEQHTDLDDWPYDPPSYIERAGHRDAAMWKAFNRVRPSARELLATAGMQLQRLPAKSIQPRWVWQLGVLHSALDHLAALQEEWLATRDSLPPSARPGTMLYDGERAVRNTEAMHYLDEWASAGEALLEIHRAALWAPPALTATAPVRAPAPPASTDRITKARR</sequence>
<dbReference type="RefSeq" id="WP_042161352.1">
    <property type="nucleotide sequence ID" value="NZ_BBNO01000010.1"/>
</dbReference>
<dbReference type="AlphaFoldDB" id="A0A0N7YMS2"/>
<name>A0A0N7YMS2_9ACTN</name>
<evidence type="ECO:0000256" key="1">
    <source>
        <dbReference type="SAM" id="MobiDB-lite"/>
    </source>
</evidence>
<keyword evidence="3" id="KW-1185">Reference proteome</keyword>
<gene>
    <name evidence="2" type="ORF">TPA0598_10_03730</name>
</gene>
<organism evidence="2 3">
    <name type="scientific">Streptomyces lydicamycinicus</name>
    <dbReference type="NCBI Taxonomy" id="1546107"/>
    <lineage>
        <taxon>Bacteria</taxon>
        <taxon>Bacillati</taxon>
        <taxon>Actinomycetota</taxon>
        <taxon>Actinomycetes</taxon>
        <taxon>Kitasatosporales</taxon>
        <taxon>Streptomycetaceae</taxon>
        <taxon>Streptomyces</taxon>
    </lineage>
</organism>
<proteinExistence type="predicted"/>
<reference evidence="2 3" key="2">
    <citation type="journal article" date="2015" name="Stand. Genomic Sci.">
        <title>Draft genome sequence of marine-derived Streptomyces sp. TP-A0598, a producer of anti-MRSA antibiotic lydicamycins.</title>
        <authorList>
            <person name="Komaki H."/>
            <person name="Ichikawa N."/>
            <person name="Hosoyama A."/>
            <person name="Fujita N."/>
            <person name="Igarashi Y."/>
        </authorList>
    </citation>
    <scope>NUCLEOTIDE SEQUENCE [LARGE SCALE GENOMIC DNA]</scope>
    <source>
        <strain evidence="2 3">NBRC 110027</strain>
    </source>
</reference>
<dbReference type="EMBL" id="BBNO01000010">
    <property type="protein sequence ID" value="GAO12403.1"/>
    <property type="molecule type" value="Genomic_DNA"/>
</dbReference>